<dbReference type="RefSeq" id="WP_114349948.1">
    <property type="nucleotide sequence ID" value="NZ_QPJL01000015.1"/>
</dbReference>
<dbReference type="AlphaFoldDB" id="A0A368YP82"/>
<evidence type="ECO:0000313" key="1">
    <source>
        <dbReference type="EMBL" id="RCW81368.1"/>
    </source>
</evidence>
<reference evidence="1 2" key="1">
    <citation type="submission" date="2018-07" db="EMBL/GenBank/DDBJ databases">
        <title>Genomic Encyclopedia of Type Strains, Phase III (KMG-III): the genomes of soil and plant-associated and newly described type strains.</title>
        <authorList>
            <person name="Whitman W."/>
        </authorList>
    </citation>
    <scope>NUCLEOTIDE SEQUENCE [LARGE SCALE GENOMIC DNA]</scope>
    <source>
        <strain evidence="1 2">CECT 8525</strain>
    </source>
</reference>
<accession>A0A368YP82</accession>
<sequence length="336" mass="35073">MRRVSIFAIFLVVVLAGLWLGGETLLARKLSQLAEQDPKLEIGAVTELRDMRQIGVHLADLQVTTPKGALTLPTADLWLSPVHLTTARLTLPDQATLDMGAGPLTLELSDPGASLRLRPLGGMTLGSADVTAGPMKVDGASLADGLHVSAELGRLGHDSPLGAMAAYDLKIGIEGFDPKRIAPEITLPGALQFEGSGRVWLDSAPGPRTLAPETRPALVGLRIDQAELTLGDLGVSINGRLEADAEGRAKGELTLATEDIGPFLQAAASAGLIPEQAVVLAGAVWQKLATRDDVTEGGDATPTKAKGPRLRLPVTFADGKMHLGPLPLGPAPLFPR</sequence>
<proteinExistence type="predicted"/>
<comment type="caution">
    <text evidence="1">The sequence shown here is derived from an EMBL/GenBank/DDBJ whole genome shotgun (WGS) entry which is preliminary data.</text>
</comment>
<dbReference type="OrthoDB" id="7625707at2"/>
<evidence type="ECO:0000313" key="2">
    <source>
        <dbReference type="Proteomes" id="UP000253345"/>
    </source>
</evidence>
<protein>
    <recommendedName>
        <fullName evidence="3">DUF2125 domain-containing protein</fullName>
    </recommendedName>
</protein>
<gene>
    <name evidence="1" type="ORF">DFP89_11543</name>
</gene>
<keyword evidence="2" id="KW-1185">Reference proteome</keyword>
<evidence type="ECO:0008006" key="3">
    <source>
        <dbReference type="Google" id="ProtNLM"/>
    </source>
</evidence>
<name>A0A368YP82_9RHOB</name>
<organism evidence="1 2">
    <name type="scientific">Paracoccus lutimaris</name>
    <dbReference type="NCBI Taxonomy" id="1490030"/>
    <lineage>
        <taxon>Bacteria</taxon>
        <taxon>Pseudomonadati</taxon>
        <taxon>Pseudomonadota</taxon>
        <taxon>Alphaproteobacteria</taxon>
        <taxon>Rhodobacterales</taxon>
        <taxon>Paracoccaceae</taxon>
        <taxon>Paracoccus</taxon>
    </lineage>
</organism>
<dbReference type="InterPro" id="IPR018666">
    <property type="entry name" value="DUF2125"/>
</dbReference>
<dbReference type="EMBL" id="QPJL01000015">
    <property type="protein sequence ID" value="RCW81368.1"/>
    <property type="molecule type" value="Genomic_DNA"/>
</dbReference>
<dbReference type="Pfam" id="PF09898">
    <property type="entry name" value="DUF2125"/>
    <property type="match status" value="1"/>
</dbReference>
<dbReference type="Proteomes" id="UP000253345">
    <property type="component" value="Unassembled WGS sequence"/>
</dbReference>